<reference evidence="5" key="1">
    <citation type="journal article" date="2014" name="Int. J. Syst. Evol. Microbiol.">
        <title>Complete genome sequence of Corynebacterium casei LMG S-19264T (=DSM 44701T), isolated from a smear-ripened cheese.</title>
        <authorList>
            <consortium name="US DOE Joint Genome Institute (JGI-PGF)"/>
            <person name="Walter F."/>
            <person name="Albersmeier A."/>
            <person name="Kalinowski J."/>
            <person name="Ruckert C."/>
        </authorList>
    </citation>
    <scope>NUCLEOTIDE SEQUENCE</scope>
    <source>
        <strain evidence="5">JCM 4122</strain>
    </source>
</reference>
<dbReference type="Pfam" id="PF00392">
    <property type="entry name" value="GntR"/>
    <property type="match status" value="1"/>
</dbReference>
<dbReference type="InterPro" id="IPR036388">
    <property type="entry name" value="WH-like_DNA-bd_sf"/>
</dbReference>
<protein>
    <submittedName>
        <fullName evidence="5">GntR family transcriptional regulator</fullName>
    </submittedName>
</protein>
<dbReference type="Pfam" id="PF07702">
    <property type="entry name" value="UTRA"/>
    <property type="match status" value="1"/>
</dbReference>
<accession>A0A919EQ04</accession>
<proteinExistence type="predicted"/>
<evidence type="ECO:0000313" key="5">
    <source>
        <dbReference type="EMBL" id="GHG15226.1"/>
    </source>
</evidence>
<dbReference type="InterPro" id="IPR011663">
    <property type="entry name" value="UTRA"/>
</dbReference>
<dbReference type="SUPFAM" id="SSF64288">
    <property type="entry name" value="Chorismate lyase-like"/>
    <property type="match status" value="1"/>
</dbReference>
<dbReference type="CDD" id="cd07377">
    <property type="entry name" value="WHTH_GntR"/>
    <property type="match status" value="1"/>
</dbReference>
<dbReference type="GO" id="GO:0045892">
    <property type="term" value="P:negative regulation of DNA-templated transcription"/>
    <property type="evidence" value="ECO:0007669"/>
    <property type="project" value="TreeGrafter"/>
</dbReference>
<dbReference type="Proteomes" id="UP000632849">
    <property type="component" value="Unassembled WGS sequence"/>
</dbReference>
<dbReference type="GO" id="GO:0003677">
    <property type="term" value="F:DNA binding"/>
    <property type="evidence" value="ECO:0007669"/>
    <property type="project" value="UniProtKB-KW"/>
</dbReference>
<dbReference type="AlphaFoldDB" id="A0A919EQ04"/>
<evidence type="ECO:0000256" key="1">
    <source>
        <dbReference type="ARBA" id="ARBA00023015"/>
    </source>
</evidence>
<keyword evidence="2" id="KW-0238">DNA-binding</keyword>
<reference evidence="5" key="2">
    <citation type="submission" date="2020-09" db="EMBL/GenBank/DDBJ databases">
        <authorList>
            <person name="Sun Q."/>
            <person name="Ohkuma M."/>
        </authorList>
    </citation>
    <scope>NUCLEOTIDE SEQUENCE</scope>
    <source>
        <strain evidence="5">JCM 4122</strain>
    </source>
</reference>
<sequence>MTRDLSHLPPYRRIAEQIIERIRTGALQPGQATPSVDQIMRTEKVSRATAARVISVLRDEGWANAIPGVGTIVKERQPLTQGASRIGMVRGGGSGLLDGETVEFVEARTEPASQEVADALGVEVGADVVLRRRRYIDGAGVSVVSTTWVTSALAERLPAFTQPEKLPKMTMGYIEDQTGRRATQQRETHSVDSVPEDISAQLDAEAGERVLKVTNRYVDQDGEPTEYAVDWHAPRRSWVDERPVE</sequence>
<dbReference type="Gene3D" id="1.10.10.10">
    <property type="entry name" value="Winged helix-like DNA-binding domain superfamily/Winged helix DNA-binding domain"/>
    <property type="match status" value="1"/>
</dbReference>
<dbReference type="SMART" id="SM00345">
    <property type="entry name" value="HTH_GNTR"/>
    <property type="match status" value="1"/>
</dbReference>
<keyword evidence="3" id="KW-0804">Transcription</keyword>
<keyword evidence="6" id="KW-1185">Reference proteome</keyword>
<dbReference type="InterPro" id="IPR000524">
    <property type="entry name" value="Tscrpt_reg_HTH_GntR"/>
</dbReference>
<dbReference type="SUPFAM" id="SSF46785">
    <property type="entry name" value="Winged helix' DNA-binding domain"/>
    <property type="match status" value="1"/>
</dbReference>
<dbReference type="InterPro" id="IPR028978">
    <property type="entry name" value="Chorismate_lyase_/UTRA_dom_sf"/>
</dbReference>
<dbReference type="GO" id="GO:0003700">
    <property type="term" value="F:DNA-binding transcription factor activity"/>
    <property type="evidence" value="ECO:0007669"/>
    <property type="project" value="InterPro"/>
</dbReference>
<dbReference type="RefSeq" id="WP_190043580.1">
    <property type="nucleotide sequence ID" value="NZ_BNBE01000003.1"/>
</dbReference>
<gene>
    <name evidence="5" type="ORF">GCM10017667_55920</name>
</gene>
<evidence type="ECO:0000256" key="2">
    <source>
        <dbReference type="ARBA" id="ARBA00023125"/>
    </source>
</evidence>
<dbReference type="PROSITE" id="PS50949">
    <property type="entry name" value="HTH_GNTR"/>
    <property type="match status" value="1"/>
</dbReference>
<dbReference type="PANTHER" id="PTHR44846:SF17">
    <property type="entry name" value="GNTR-FAMILY TRANSCRIPTIONAL REGULATOR"/>
    <property type="match status" value="1"/>
</dbReference>
<name>A0A919EQ04_STRFL</name>
<dbReference type="PANTHER" id="PTHR44846">
    <property type="entry name" value="MANNOSYL-D-GLYCERATE TRANSPORT/METABOLISM SYSTEM REPRESSOR MNGR-RELATED"/>
    <property type="match status" value="1"/>
</dbReference>
<evidence type="ECO:0000313" key="6">
    <source>
        <dbReference type="Proteomes" id="UP000632849"/>
    </source>
</evidence>
<keyword evidence="1" id="KW-0805">Transcription regulation</keyword>
<dbReference type="SMART" id="SM00866">
    <property type="entry name" value="UTRA"/>
    <property type="match status" value="1"/>
</dbReference>
<dbReference type="InterPro" id="IPR050679">
    <property type="entry name" value="Bact_HTH_transcr_reg"/>
</dbReference>
<organism evidence="5 6">
    <name type="scientific">Streptomyces filamentosus</name>
    <name type="common">Streptomyces roseosporus</name>
    <dbReference type="NCBI Taxonomy" id="67294"/>
    <lineage>
        <taxon>Bacteria</taxon>
        <taxon>Bacillati</taxon>
        <taxon>Actinomycetota</taxon>
        <taxon>Actinomycetes</taxon>
        <taxon>Kitasatosporales</taxon>
        <taxon>Streptomycetaceae</taxon>
        <taxon>Streptomyces</taxon>
    </lineage>
</organism>
<dbReference type="EMBL" id="BNBE01000003">
    <property type="protein sequence ID" value="GHG15226.1"/>
    <property type="molecule type" value="Genomic_DNA"/>
</dbReference>
<evidence type="ECO:0000259" key="4">
    <source>
        <dbReference type="PROSITE" id="PS50949"/>
    </source>
</evidence>
<feature type="domain" description="HTH gntR-type" evidence="4">
    <location>
        <begin position="8"/>
        <end position="76"/>
    </location>
</feature>
<comment type="caution">
    <text evidence="5">The sequence shown here is derived from an EMBL/GenBank/DDBJ whole genome shotgun (WGS) entry which is preliminary data.</text>
</comment>
<dbReference type="Gene3D" id="3.40.1410.10">
    <property type="entry name" value="Chorismate lyase-like"/>
    <property type="match status" value="1"/>
</dbReference>
<dbReference type="InterPro" id="IPR036390">
    <property type="entry name" value="WH_DNA-bd_sf"/>
</dbReference>
<evidence type="ECO:0000256" key="3">
    <source>
        <dbReference type="ARBA" id="ARBA00023163"/>
    </source>
</evidence>